<evidence type="ECO:0000313" key="2">
    <source>
        <dbReference type="EMBL" id="MCQ4085157.1"/>
    </source>
</evidence>
<keyword evidence="1" id="KW-1133">Transmembrane helix</keyword>
<protein>
    <submittedName>
        <fullName evidence="2">Uncharacterized protein</fullName>
    </submittedName>
</protein>
<feature type="transmembrane region" description="Helical" evidence="1">
    <location>
        <begin position="42"/>
        <end position="63"/>
    </location>
</feature>
<dbReference type="RefSeq" id="WP_255924281.1">
    <property type="nucleotide sequence ID" value="NZ_JANFNG010000055.1"/>
</dbReference>
<accession>A0ABT1Q5G8</accession>
<evidence type="ECO:0000256" key="1">
    <source>
        <dbReference type="SAM" id="Phobius"/>
    </source>
</evidence>
<evidence type="ECO:0000313" key="3">
    <source>
        <dbReference type="Proteomes" id="UP001057702"/>
    </source>
</evidence>
<comment type="caution">
    <text evidence="2">The sequence shown here is derived from an EMBL/GenBank/DDBJ whole genome shotgun (WGS) entry which is preliminary data.</text>
</comment>
<reference evidence="2" key="1">
    <citation type="submission" date="2022-06" db="EMBL/GenBank/DDBJ databases">
        <title>Draft genome sequence of Streptomyces sp. RB6PN25 isolated from peat swamp forest in Thailand.</title>
        <authorList>
            <person name="Duangmal K."/>
            <person name="Klaysubun C."/>
        </authorList>
    </citation>
    <scope>NUCLEOTIDE SEQUENCE</scope>
    <source>
        <strain evidence="2">RB6PN25</strain>
    </source>
</reference>
<keyword evidence="3" id="KW-1185">Reference proteome</keyword>
<keyword evidence="1" id="KW-0812">Transmembrane</keyword>
<dbReference type="EMBL" id="JANFNG010000055">
    <property type="protein sequence ID" value="MCQ4085157.1"/>
    <property type="molecule type" value="Genomic_DNA"/>
</dbReference>
<gene>
    <name evidence="2" type="ORF">NGB36_32500</name>
</gene>
<name>A0ABT1Q5G8_9ACTN</name>
<dbReference type="Proteomes" id="UP001057702">
    <property type="component" value="Unassembled WGS sequence"/>
</dbReference>
<proteinExistence type="predicted"/>
<keyword evidence="1" id="KW-0472">Membrane</keyword>
<sequence length="65" mass="7744">MSSTASRHRASLHRRITHRRTPSIRRRITYYRYFPARHGFRTGAVAMLFVLFLSAYAGIFLYFPH</sequence>
<organism evidence="2 3">
    <name type="scientific">Streptomyces humicola</name>
    <dbReference type="NCBI Taxonomy" id="2953240"/>
    <lineage>
        <taxon>Bacteria</taxon>
        <taxon>Bacillati</taxon>
        <taxon>Actinomycetota</taxon>
        <taxon>Actinomycetes</taxon>
        <taxon>Kitasatosporales</taxon>
        <taxon>Streptomycetaceae</taxon>
        <taxon>Streptomyces</taxon>
    </lineage>
</organism>